<keyword evidence="2" id="KW-0328">Glycosyltransferase</keyword>
<gene>
    <name evidence="6" type="ORF">RN001_012455</name>
</gene>
<dbReference type="EMBL" id="JARPUR010000005">
    <property type="protein sequence ID" value="KAK4876033.1"/>
    <property type="molecule type" value="Genomic_DNA"/>
</dbReference>
<evidence type="ECO:0000256" key="2">
    <source>
        <dbReference type="ARBA" id="ARBA00022676"/>
    </source>
</evidence>
<evidence type="ECO:0000256" key="1">
    <source>
        <dbReference type="ARBA" id="ARBA00009995"/>
    </source>
</evidence>
<feature type="signal peptide" evidence="5">
    <location>
        <begin position="1"/>
        <end position="20"/>
    </location>
</feature>
<dbReference type="Gene3D" id="3.40.50.2000">
    <property type="entry name" value="Glycogen Phosphorylase B"/>
    <property type="match status" value="2"/>
</dbReference>
<protein>
    <recommendedName>
        <fullName evidence="8">UDP-glucuronosyltransferase</fullName>
    </recommendedName>
</protein>
<comment type="caution">
    <text evidence="6">The sequence shown here is derived from an EMBL/GenBank/DDBJ whole genome shotgun (WGS) entry which is preliminary data.</text>
</comment>
<dbReference type="FunFam" id="3.40.50.2000:FF:000050">
    <property type="entry name" value="UDP-glucuronosyltransferase"/>
    <property type="match status" value="1"/>
</dbReference>
<reference evidence="7" key="1">
    <citation type="submission" date="2023-01" db="EMBL/GenBank/DDBJ databases">
        <title>Key to firefly adult light organ development and bioluminescence: homeobox transcription factors regulate luciferase expression and transportation to peroxisome.</title>
        <authorList>
            <person name="Fu X."/>
        </authorList>
    </citation>
    <scope>NUCLEOTIDE SEQUENCE [LARGE SCALE GENOMIC DNA]</scope>
</reference>
<evidence type="ECO:0000313" key="6">
    <source>
        <dbReference type="EMBL" id="KAK4876033.1"/>
    </source>
</evidence>
<sequence>MNSIHKKIIVICWILRVVLSARILGVYQVPSYSHFQLGDVLFKELARRGHDVTIISPYEEKEKTENFRTIVLTGAIEFYKNIRAGLIKRTSMHPLSIALWNEISWTNYAEYTLNHTNVQTLLKSNETFDLVIIEHLYNNAHKGFCFHYNAPCVITSSLATSRFISRKTGNPSMPSYIPEPYQQIPFKMNFFQRCINFIAYFLGEASHHLLVTPQHDDLMRKYFPNAPSLTELYYNISLILINSHPSTNPVTPLLPNMIQIGGYHIKPTKKLPTELQQYLDNSSNGAILLSLGSNILAKDVPKAKLNEILNALSRLKQNVLWKWDDETLPNVPPNVKISKWYPQNDVLAHPNIKLFITHCGLLSSVEAIHHGVPYISVPIFGDQFVNSLSAETAGYSIIVPYNELNEEKLVQAVYDIFNNSKYSSNIKQISKIMRDRPMEPLATAVYWIEYVLRNNGAYYLRSAALDLLWYQYMLFDVIAFFATITVFFTFLLWIVCKQLICKLSSVAIKNKRD</sequence>
<evidence type="ECO:0000256" key="4">
    <source>
        <dbReference type="SAM" id="Phobius"/>
    </source>
</evidence>
<evidence type="ECO:0000313" key="7">
    <source>
        <dbReference type="Proteomes" id="UP001353858"/>
    </source>
</evidence>
<dbReference type="PANTHER" id="PTHR48043:SF159">
    <property type="entry name" value="EG:EG0003.4 PROTEIN-RELATED"/>
    <property type="match status" value="1"/>
</dbReference>
<name>A0AAN7QEV8_9COLE</name>
<dbReference type="InterPro" id="IPR050271">
    <property type="entry name" value="UDP-glycosyltransferase"/>
</dbReference>
<keyword evidence="4" id="KW-1133">Transmembrane helix</keyword>
<dbReference type="AlphaFoldDB" id="A0AAN7QEV8"/>
<dbReference type="Proteomes" id="UP001353858">
    <property type="component" value="Unassembled WGS sequence"/>
</dbReference>
<keyword evidence="4" id="KW-0472">Membrane</keyword>
<evidence type="ECO:0000256" key="3">
    <source>
        <dbReference type="ARBA" id="ARBA00022679"/>
    </source>
</evidence>
<dbReference type="PANTHER" id="PTHR48043">
    <property type="entry name" value="EG:EG0003.4 PROTEIN-RELATED"/>
    <property type="match status" value="1"/>
</dbReference>
<dbReference type="Pfam" id="PF00201">
    <property type="entry name" value="UDPGT"/>
    <property type="match status" value="1"/>
</dbReference>
<accession>A0AAN7QEV8</accession>
<organism evidence="6 7">
    <name type="scientific">Aquatica leii</name>
    <dbReference type="NCBI Taxonomy" id="1421715"/>
    <lineage>
        <taxon>Eukaryota</taxon>
        <taxon>Metazoa</taxon>
        <taxon>Ecdysozoa</taxon>
        <taxon>Arthropoda</taxon>
        <taxon>Hexapoda</taxon>
        <taxon>Insecta</taxon>
        <taxon>Pterygota</taxon>
        <taxon>Neoptera</taxon>
        <taxon>Endopterygota</taxon>
        <taxon>Coleoptera</taxon>
        <taxon>Polyphaga</taxon>
        <taxon>Elateriformia</taxon>
        <taxon>Elateroidea</taxon>
        <taxon>Lampyridae</taxon>
        <taxon>Luciolinae</taxon>
        <taxon>Aquatica</taxon>
    </lineage>
</organism>
<keyword evidence="3" id="KW-0808">Transferase</keyword>
<evidence type="ECO:0000256" key="5">
    <source>
        <dbReference type="SAM" id="SignalP"/>
    </source>
</evidence>
<evidence type="ECO:0008006" key="8">
    <source>
        <dbReference type="Google" id="ProtNLM"/>
    </source>
</evidence>
<dbReference type="InterPro" id="IPR002213">
    <property type="entry name" value="UDP_glucos_trans"/>
</dbReference>
<comment type="similarity">
    <text evidence="1">Belongs to the UDP-glycosyltransferase family.</text>
</comment>
<proteinExistence type="inferred from homology"/>
<feature type="chain" id="PRO_5043047810" description="UDP-glucuronosyltransferase" evidence="5">
    <location>
        <begin position="21"/>
        <end position="513"/>
    </location>
</feature>
<keyword evidence="7" id="KW-1185">Reference proteome</keyword>
<dbReference type="GO" id="GO:0008194">
    <property type="term" value="F:UDP-glycosyltransferase activity"/>
    <property type="evidence" value="ECO:0007669"/>
    <property type="project" value="InterPro"/>
</dbReference>
<keyword evidence="4" id="KW-0812">Transmembrane</keyword>
<dbReference type="CDD" id="cd03784">
    <property type="entry name" value="GT1_Gtf-like"/>
    <property type="match status" value="1"/>
</dbReference>
<feature type="transmembrane region" description="Helical" evidence="4">
    <location>
        <begin position="469"/>
        <end position="495"/>
    </location>
</feature>
<keyword evidence="5" id="KW-0732">Signal</keyword>
<dbReference type="SUPFAM" id="SSF53756">
    <property type="entry name" value="UDP-Glycosyltransferase/glycogen phosphorylase"/>
    <property type="match status" value="1"/>
</dbReference>